<sequence>MIQSQDKMIVDQWQRQAKSTTAKSQTQVFKPFSPQVFPNLLNEQEQQPQHYTHNIRRQQPSSTGTCTTMRLSSALSSLVLGLATIGSVQAEKCACNGGTDHSKTACNRIGAKYGVYGCGFTGCCVNKGTQHNNFVKACNDLGYGFKRCDDCATC</sequence>
<proteinExistence type="predicted"/>
<gene>
    <name evidence="1" type="ORF">B0H66DRAFT_570085</name>
</gene>
<dbReference type="AlphaFoldDB" id="A0AAE0LZ02"/>
<accession>A0AAE0LZ02</accession>
<reference evidence="1" key="2">
    <citation type="submission" date="2023-06" db="EMBL/GenBank/DDBJ databases">
        <authorList>
            <consortium name="Lawrence Berkeley National Laboratory"/>
            <person name="Haridas S."/>
            <person name="Hensen N."/>
            <person name="Bonometti L."/>
            <person name="Westerberg I."/>
            <person name="Brannstrom I.O."/>
            <person name="Guillou S."/>
            <person name="Cros-Aarteil S."/>
            <person name="Calhoun S."/>
            <person name="Kuo A."/>
            <person name="Mondo S."/>
            <person name="Pangilinan J."/>
            <person name="Riley R."/>
            <person name="Labutti K."/>
            <person name="Andreopoulos B."/>
            <person name="Lipzen A."/>
            <person name="Chen C."/>
            <person name="Yanf M."/>
            <person name="Daum C."/>
            <person name="Ng V."/>
            <person name="Clum A."/>
            <person name="Steindorff A."/>
            <person name="Ohm R."/>
            <person name="Martin F."/>
            <person name="Silar P."/>
            <person name="Natvig D."/>
            <person name="Lalanne C."/>
            <person name="Gautier V."/>
            <person name="Ament-Velasquez S.L."/>
            <person name="Kruys A."/>
            <person name="Hutchinson M.I."/>
            <person name="Powell A.J."/>
            <person name="Barry K."/>
            <person name="Miller A.N."/>
            <person name="Grigoriev I.V."/>
            <person name="Debuchy R."/>
            <person name="Gladieux P."/>
            <person name="Thoren M.H."/>
            <person name="Johannesson H."/>
        </authorList>
    </citation>
    <scope>NUCLEOTIDE SEQUENCE</scope>
    <source>
        <strain evidence="1">CBS 118394</strain>
    </source>
</reference>
<dbReference type="Proteomes" id="UP001283341">
    <property type="component" value="Unassembled WGS sequence"/>
</dbReference>
<protein>
    <submittedName>
        <fullName evidence="1">Uncharacterized protein</fullName>
    </submittedName>
</protein>
<comment type="caution">
    <text evidence="1">The sequence shown here is derived from an EMBL/GenBank/DDBJ whole genome shotgun (WGS) entry which is preliminary data.</text>
</comment>
<keyword evidence="2" id="KW-1185">Reference proteome</keyword>
<dbReference type="EMBL" id="JAUEDM010000009">
    <property type="protein sequence ID" value="KAK3312109.1"/>
    <property type="molecule type" value="Genomic_DNA"/>
</dbReference>
<evidence type="ECO:0000313" key="1">
    <source>
        <dbReference type="EMBL" id="KAK3312109.1"/>
    </source>
</evidence>
<name>A0AAE0LZ02_9PEZI</name>
<organism evidence="1 2">
    <name type="scientific">Apodospora peruviana</name>
    <dbReference type="NCBI Taxonomy" id="516989"/>
    <lineage>
        <taxon>Eukaryota</taxon>
        <taxon>Fungi</taxon>
        <taxon>Dikarya</taxon>
        <taxon>Ascomycota</taxon>
        <taxon>Pezizomycotina</taxon>
        <taxon>Sordariomycetes</taxon>
        <taxon>Sordariomycetidae</taxon>
        <taxon>Sordariales</taxon>
        <taxon>Lasiosphaeriaceae</taxon>
        <taxon>Apodospora</taxon>
    </lineage>
</organism>
<evidence type="ECO:0000313" key="2">
    <source>
        <dbReference type="Proteomes" id="UP001283341"/>
    </source>
</evidence>
<reference evidence="1" key="1">
    <citation type="journal article" date="2023" name="Mol. Phylogenet. Evol.">
        <title>Genome-scale phylogeny and comparative genomics of the fungal order Sordariales.</title>
        <authorList>
            <person name="Hensen N."/>
            <person name="Bonometti L."/>
            <person name="Westerberg I."/>
            <person name="Brannstrom I.O."/>
            <person name="Guillou S."/>
            <person name="Cros-Aarteil S."/>
            <person name="Calhoun S."/>
            <person name="Haridas S."/>
            <person name="Kuo A."/>
            <person name="Mondo S."/>
            <person name="Pangilinan J."/>
            <person name="Riley R."/>
            <person name="LaButti K."/>
            <person name="Andreopoulos B."/>
            <person name="Lipzen A."/>
            <person name="Chen C."/>
            <person name="Yan M."/>
            <person name="Daum C."/>
            <person name="Ng V."/>
            <person name="Clum A."/>
            <person name="Steindorff A."/>
            <person name="Ohm R.A."/>
            <person name="Martin F."/>
            <person name="Silar P."/>
            <person name="Natvig D.O."/>
            <person name="Lalanne C."/>
            <person name="Gautier V."/>
            <person name="Ament-Velasquez S.L."/>
            <person name="Kruys A."/>
            <person name="Hutchinson M.I."/>
            <person name="Powell A.J."/>
            <person name="Barry K."/>
            <person name="Miller A.N."/>
            <person name="Grigoriev I.V."/>
            <person name="Debuchy R."/>
            <person name="Gladieux P."/>
            <person name="Hiltunen Thoren M."/>
            <person name="Johannesson H."/>
        </authorList>
    </citation>
    <scope>NUCLEOTIDE SEQUENCE</scope>
    <source>
        <strain evidence="1">CBS 118394</strain>
    </source>
</reference>